<organism evidence="1">
    <name type="scientific">Oryza glumipatula</name>
    <dbReference type="NCBI Taxonomy" id="40148"/>
    <lineage>
        <taxon>Eukaryota</taxon>
        <taxon>Viridiplantae</taxon>
        <taxon>Streptophyta</taxon>
        <taxon>Embryophyta</taxon>
        <taxon>Tracheophyta</taxon>
        <taxon>Spermatophyta</taxon>
        <taxon>Magnoliopsida</taxon>
        <taxon>Liliopsida</taxon>
        <taxon>Poales</taxon>
        <taxon>Poaceae</taxon>
        <taxon>BOP clade</taxon>
        <taxon>Oryzoideae</taxon>
        <taxon>Oryzeae</taxon>
        <taxon>Oryzinae</taxon>
        <taxon>Oryza</taxon>
    </lineage>
</organism>
<reference evidence="1" key="1">
    <citation type="submission" date="2015-04" db="UniProtKB">
        <authorList>
            <consortium name="EnsemblPlants"/>
        </authorList>
    </citation>
    <scope>IDENTIFICATION</scope>
</reference>
<dbReference type="Proteomes" id="UP000026961">
    <property type="component" value="Chromosome 3"/>
</dbReference>
<name>A0A0D9Z467_9ORYZ</name>
<sequence length="100" mass="11306">MVGTRRTSRDLHFMCDKLRIEARAAIQNMDVCSGYAALQRHRQAFVRGKKMTQNMVKDIEPRAITKKCASGESNPVSTVGGYYDTTTPDALLWCWKLVPL</sequence>
<evidence type="ECO:0000313" key="1">
    <source>
        <dbReference type="EnsemblPlants" id="OGLUM03G09120.1"/>
    </source>
</evidence>
<evidence type="ECO:0000313" key="2">
    <source>
        <dbReference type="Proteomes" id="UP000026961"/>
    </source>
</evidence>
<dbReference type="AlphaFoldDB" id="A0A0D9Z467"/>
<keyword evidence="2" id="KW-1185">Reference proteome</keyword>
<proteinExistence type="predicted"/>
<protein>
    <submittedName>
        <fullName evidence="1">Uncharacterized protein</fullName>
    </submittedName>
</protein>
<accession>A0A0D9Z467</accession>
<reference evidence="1" key="2">
    <citation type="submission" date="2018-05" db="EMBL/GenBank/DDBJ databases">
        <title>OgluRS3 (Oryza glumaepatula Reference Sequence Version 3).</title>
        <authorList>
            <person name="Zhang J."/>
            <person name="Kudrna D."/>
            <person name="Lee S."/>
            <person name="Talag J."/>
            <person name="Welchert J."/>
            <person name="Wing R.A."/>
        </authorList>
    </citation>
    <scope>NUCLEOTIDE SEQUENCE [LARGE SCALE GENOMIC DNA]</scope>
</reference>
<dbReference type="EnsemblPlants" id="OGLUM03G09120.1">
    <property type="protein sequence ID" value="OGLUM03G09120.1"/>
    <property type="gene ID" value="OGLUM03G09120"/>
</dbReference>
<dbReference type="Gramene" id="OGLUM03G09120.1">
    <property type="protein sequence ID" value="OGLUM03G09120.1"/>
    <property type="gene ID" value="OGLUM03G09120"/>
</dbReference>
<dbReference type="HOGENOM" id="CLU_181063_0_0_1"/>